<comment type="caution">
    <text evidence="1">The sequence shown here is derived from an EMBL/GenBank/DDBJ whole genome shotgun (WGS) entry which is preliminary data.</text>
</comment>
<dbReference type="PANTHER" id="PTHR35204:SF1">
    <property type="entry name" value="ENTEROTOXIN"/>
    <property type="match status" value="1"/>
</dbReference>
<evidence type="ECO:0000313" key="1">
    <source>
        <dbReference type="EMBL" id="KRZ98563.1"/>
    </source>
</evidence>
<dbReference type="AlphaFoldDB" id="A0A0V1PQP3"/>
<dbReference type="InterPro" id="IPR038921">
    <property type="entry name" value="YOR389W-like"/>
</dbReference>
<gene>
    <name evidence="1" type="ORF">AC631_05679</name>
</gene>
<dbReference type="GeneID" id="26842688"/>
<dbReference type="Proteomes" id="UP000054251">
    <property type="component" value="Unassembled WGS sequence"/>
</dbReference>
<reference evidence="1 2" key="1">
    <citation type="submission" date="2015-11" db="EMBL/GenBank/DDBJ databases">
        <title>The genome of Debaryomyces fabryi.</title>
        <authorList>
            <person name="Tafer H."/>
            <person name="Lopandic K."/>
        </authorList>
    </citation>
    <scope>NUCLEOTIDE SEQUENCE [LARGE SCALE GENOMIC DNA]</scope>
    <source>
        <strain evidence="1 2">CBS 789</strain>
    </source>
</reference>
<sequence>MNAVLLYIIGNTFYANINISIPDSSFSDENDIIDPALVYDRFPVDLANASSIFNTVHSGLKQKDSNIHPVGVSFIPAYIPQNTRLYHARSDRNIPDMFEWIAFNYEFSYSFSGFKRRVEEQEFSRNDRGFLFTFRTKRPLNKVIFLDGASAAKSAPFMDQQMILSKQENISEPVDERLAAEKICNWGKSFGLQGFIRLEVGYEMVLCDFHENVEVISNISLAAANDLIKFPAEELKYVSGPHMPHQTPKVPLPPNYNSLSYNRSLLLNHLQAVSGFEWVRSGSYQDPGEERIFLDFANMITPLNKTFINPDSYIRNISYIAQNLKEAIIEDLETIYKTPTDPFYKTNWPVVTNLITLKFSPMLVNLNSSLYHKDSKSVSDNIQLLTYNFIRRYISEDVNYTEQNMEAAYKTCVLDYVWYTYPLQGSDYLIYSSIFKVHSVIIRLIFDLFDVSRELTYQIYVNDIHRKFDWKTFQIRIGNLMKLLNWSDFYQCSQKCGSDEFCYTPTWGPSPFGWGPQRNPELFDHDGQTYRIRHELKCMNYKDIMTDIPSLN</sequence>
<dbReference type="OrthoDB" id="10261782at2759"/>
<dbReference type="PANTHER" id="PTHR35204">
    <property type="entry name" value="YALI0A21131P"/>
    <property type="match status" value="1"/>
</dbReference>
<evidence type="ECO:0000313" key="2">
    <source>
        <dbReference type="Proteomes" id="UP000054251"/>
    </source>
</evidence>
<organism evidence="1 2">
    <name type="scientific">Debaryomyces fabryi</name>
    <dbReference type="NCBI Taxonomy" id="58627"/>
    <lineage>
        <taxon>Eukaryota</taxon>
        <taxon>Fungi</taxon>
        <taxon>Dikarya</taxon>
        <taxon>Ascomycota</taxon>
        <taxon>Saccharomycotina</taxon>
        <taxon>Pichiomycetes</taxon>
        <taxon>Debaryomycetaceae</taxon>
        <taxon>Debaryomyces</taxon>
    </lineage>
</organism>
<proteinExistence type="predicted"/>
<name>A0A0V1PQP3_9ASCO</name>
<keyword evidence="2" id="KW-1185">Reference proteome</keyword>
<dbReference type="RefSeq" id="XP_015464666.1">
    <property type="nucleotide sequence ID" value="XM_015614508.1"/>
</dbReference>
<protein>
    <submittedName>
        <fullName evidence="1">Uncharacterized protein</fullName>
    </submittedName>
</protein>
<dbReference type="EMBL" id="LMYN01000253">
    <property type="protein sequence ID" value="KRZ98563.1"/>
    <property type="molecule type" value="Genomic_DNA"/>
</dbReference>
<accession>A0A0V1PQP3</accession>